<dbReference type="InterPro" id="IPR036259">
    <property type="entry name" value="MFS_trans_sf"/>
</dbReference>
<comment type="subcellular location">
    <subcellularLocation>
        <location evidence="1">Membrane</location>
        <topology evidence="1">Multi-pass membrane protein</topology>
    </subcellularLocation>
</comment>
<dbReference type="InterPro" id="IPR056555">
    <property type="entry name" value="NFD4_C"/>
</dbReference>
<evidence type="ECO:0000256" key="5">
    <source>
        <dbReference type="SAM" id="MobiDB-lite"/>
    </source>
</evidence>
<dbReference type="InterPro" id="IPR010658">
    <property type="entry name" value="Nodulin-like"/>
</dbReference>
<evidence type="ECO:0000256" key="6">
    <source>
        <dbReference type="SAM" id="Phobius"/>
    </source>
</evidence>
<evidence type="ECO:0000256" key="4">
    <source>
        <dbReference type="ARBA" id="ARBA00023136"/>
    </source>
</evidence>
<gene>
    <name evidence="9" type="ORF">VITISV_014065</name>
</gene>
<keyword evidence="2 6" id="KW-0812">Transmembrane</keyword>
<accession>A5AIV9</accession>
<dbReference type="Gene3D" id="1.20.1250.20">
    <property type="entry name" value="MFS general substrate transporter like domains"/>
    <property type="match status" value="1"/>
</dbReference>
<dbReference type="GO" id="GO:0016020">
    <property type="term" value="C:membrane"/>
    <property type="evidence" value="ECO:0007669"/>
    <property type="project" value="UniProtKB-SubCell"/>
</dbReference>
<evidence type="ECO:0000259" key="8">
    <source>
        <dbReference type="Pfam" id="PF23262"/>
    </source>
</evidence>
<feature type="transmembrane region" description="Helical" evidence="6">
    <location>
        <begin position="381"/>
        <end position="402"/>
    </location>
</feature>
<feature type="compositionally biased region" description="Polar residues" evidence="5">
    <location>
        <begin position="223"/>
        <end position="243"/>
    </location>
</feature>
<evidence type="ECO:0000256" key="3">
    <source>
        <dbReference type="ARBA" id="ARBA00022989"/>
    </source>
</evidence>
<evidence type="ECO:0000256" key="1">
    <source>
        <dbReference type="ARBA" id="ARBA00004141"/>
    </source>
</evidence>
<organism evidence="9">
    <name type="scientific">Vitis vinifera</name>
    <name type="common">Grape</name>
    <dbReference type="NCBI Taxonomy" id="29760"/>
    <lineage>
        <taxon>Eukaryota</taxon>
        <taxon>Viridiplantae</taxon>
        <taxon>Streptophyta</taxon>
        <taxon>Embryophyta</taxon>
        <taxon>Tracheophyta</taxon>
        <taxon>Spermatophyta</taxon>
        <taxon>Magnoliopsida</taxon>
        <taxon>eudicotyledons</taxon>
        <taxon>Gunneridae</taxon>
        <taxon>Pentapetalae</taxon>
        <taxon>rosids</taxon>
        <taxon>Vitales</taxon>
        <taxon>Vitaceae</taxon>
        <taxon>Viteae</taxon>
        <taxon>Vitis</taxon>
    </lineage>
</organism>
<feature type="transmembrane region" description="Helical" evidence="6">
    <location>
        <begin position="296"/>
        <end position="314"/>
    </location>
</feature>
<feature type="transmembrane region" description="Helical" evidence="6">
    <location>
        <begin position="320"/>
        <end position="343"/>
    </location>
</feature>
<dbReference type="PANTHER" id="PTHR21576">
    <property type="entry name" value="UNCHARACTERIZED NODULIN-LIKE PROTEIN"/>
    <property type="match status" value="1"/>
</dbReference>
<evidence type="ECO:0000259" key="7">
    <source>
        <dbReference type="Pfam" id="PF06813"/>
    </source>
</evidence>
<feature type="transmembrane region" description="Helical" evidence="6">
    <location>
        <begin position="88"/>
        <end position="107"/>
    </location>
</feature>
<evidence type="ECO:0000313" key="9">
    <source>
        <dbReference type="EMBL" id="CAN69082.1"/>
    </source>
</evidence>
<feature type="domain" description="NFD4 C-terminal" evidence="8">
    <location>
        <begin position="293"/>
        <end position="485"/>
    </location>
</feature>
<evidence type="ECO:0000256" key="2">
    <source>
        <dbReference type="ARBA" id="ARBA00022692"/>
    </source>
</evidence>
<dbReference type="PANTHER" id="PTHR21576:SF97">
    <property type="entry name" value="MAJOR FACILITATOR SUPERFAMILY PROTEIN"/>
    <property type="match status" value="1"/>
</dbReference>
<feature type="region of interest" description="Disordered" evidence="5">
    <location>
        <begin position="221"/>
        <end position="243"/>
    </location>
</feature>
<keyword evidence="4 6" id="KW-0472">Membrane</keyword>
<sequence length="504" mass="54836">MYLAQKEFMDPNFLIHKLDTKYFPWEFISSLNCVVGKEFSSFDIDVSNGYIWIINLWLALVIATHSCAWLGTAVLVTNMRNFPLSRGTVAGILKGYIGLSAAVYTEIYNSVLQESASKLLLFLTLGLPVLCFALMYFIRACTPASGEDSSEHGHFLFTQAASVCLGIYLLATTVVDDLFNPSDALSNTFTGIMVIFLLCPLAIPLKMTLFPTNSKKNLPPVGSSDSLVQGEGNSNQTEPLLTPSSSATCLGSFHEGEYASDIDMLLAVGEGAIKKKRKPKRGEDFKFREAFIKADFWLLWLVYFLGVGSGVTVLNNLAQIGVAFGVTDTTILLSLFSFCNFLGRLFGGVDKTLPRTIWMTFSQVVMVVTFLLYASALSGTLYASTALLGICYGVQFSIMVPCASELFGLKHFGVIYNFMLLGNPIGALLFSGLLAGYVYDFEAAKQQSSTCLGGTCFRLTFLVLAGACGLGTILSIILTIRIKPVYQMLYAGGSFRLPSSSSQS</sequence>
<feature type="transmembrane region" description="Helical" evidence="6">
    <location>
        <begin position="119"/>
        <end position="141"/>
    </location>
</feature>
<dbReference type="AlphaFoldDB" id="A5AIV9"/>
<dbReference type="ExpressionAtlas" id="A5AIV9">
    <property type="expression patterns" value="baseline and differential"/>
</dbReference>
<proteinExistence type="predicted"/>
<keyword evidence="3 6" id="KW-1133">Transmembrane helix</keyword>
<protein>
    <submittedName>
        <fullName evidence="9">Uncharacterized protein</fullName>
    </submittedName>
</protein>
<dbReference type="SUPFAM" id="SSF103473">
    <property type="entry name" value="MFS general substrate transporter"/>
    <property type="match status" value="1"/>
</dbReference>
<feature type="transmembrane region" description="Helical" evidence="6">
    <location>
        <begin position="153"/>
        <end position="172"/>
    </location>
</feature>
<feature type="transmembrane region" description="Helical" evidence="6">
    <location>
        <begin position="355"/>
        <end position="375"/>
    </location>
</feature>
<dbReference type="EMBL" id="AM427749">
    <property type="protein sequence ID" value="CAN69082.1"/>
    <property type="molecule type" value="Genomic_DNA"/>
</dbReference>
<name>A5AIV9_VITVI</name>
<dbReference type="Pfam" id="PF23262">
    <property type="entry name" value="NFD4_C"/>
    <property type="match status" value="1"/>
</dbReference>
<feature type="domain" description="Nodulin-like" evidence="7">
    <location>
        <begin position="27"/>
        <end position="205"/>
    </location>
</feature>
<feature type="transmembrane region" description="Helical" evidence="6">
    <location>
        <begin position="459"/>
        <end position="480"/>
    </location>
</feature>
<reference evidence="9" key="1">
    <citation type="journal article" date="2007" name="PLoS ONE">
        <title>The first genome sequence of an elite grapevine cultivar (Pinot noir Vitis vinifera L.): coping with a highly heterozygous genome.</title>
        <authorList>
            <person name="Velasco R."/>
            <person name="Zharkikh A."/>
            <person name="Troggio M."/>
            <person name="Cartwright D.A."/>
            <person name="Cestaro A."/>
            <person name="Pruss D."/>
            <person name="Pindo M."/>
            <person name="FitzGerald L.M."/>
            <person name="Vezzulli S."/>
            <person name="Reid J."/>
            <person name="Malacarne G."/>
            <person name="Iliev D."/>
            <person name="Coppola G."/>
            <person name="Wardell B."/>
            <person name="Micheletti D."/>
            <person name="Macalma T."/>
            <person name="Facci M."/>
            <person name="Mitchell J.T."/>
            <person name="Perazzolli M."/>
            <person name="Eldredge G."/>
            <person name="Gatto P."/>
            <person name="Oyzerski R."/>
            <person name="Moretto M."/>
            <person name="Gutin N."/>
            <person name="Stefanini M."/>
            <person name="Chen Y."/>
            <person name="Segala C."/>
            <person name="Davenport C."/>
            <person name="Dematte L."/>
            <person name="Mraz A."/>
            <person name="Battilana J."/>
            <person name="Stormo K."/>
            <person name="Costa F."/>
            <person name="Tao Q."/>
            <person name="Si-Ammour A."/>
            <person name="Harkins T."/>
            <person name="Lackey A."/>
            <person name="Perbost C."/>
            <person name="Taillon B."/>
            <person name="Stella A."/>
            <person name="Solovyev V."/>
            <person name="Fawcett J.A."/>
            <person name="Sterck L."/>
            <person name="Vandepoele K."/>
            <person name="Grando S.M."/>
            <person name="Toppo S."/>
            <person name="Moser C."/>
            <person name="Lanchbury J."/>
            <person name="Bogden R."/>
            <person name="Skolnick M."/>
            <person name="Sgaramella V."/>
            <person name="Bhatnagar S.K."/>
            <person name="Fontana P."/>
            <person name="Gutin A."/>
            <person name="Van de Peer Y."/>
            <person name="Salamini F."/>
            <person name="Viola R."/>
        </authorList>
    </citation>
    <scope>NUCLEOTIDE SEQUENCE</scope>
</reference>
<dbReference type="Pfam" id="PF06813">
    <property type="entry name" value="Nodulin-like"/>
    <property type="match status" value="1"/>
</dbReference>
<feature type="transmembrane region" description="Helical" evidence="6">
    <location>
        <begin position="414"/>
        <end position="439"/>
    </location>
</feature>
<feature type="transmembrane region" description="Helical" evidence="6">
    <location>
        <begin position="50"/>
        <end position="76"/>
    </location>
</feature>
<feature type="transmembrane region" description="Helical" evidence="6">
    <location>
        <begin position="184"/>
        <end position="205"/>
    </location>
</feature>